<dbReference type="PANTHER" id="PTHR31297">
    <property type="entry name" value="GLUCAN ENDO-1,6-BETA-GLUCOSIDASE B"/>
    <property type="match status" value="1"/>
</dbReference>
<comment type="caution">
    <text evidence="3">The sequence shown here is derived from an EMBL/GenBank/DDBJ whole genome shotgun (WGS) entry which is preliminary data.</text>
</comment>
<dbReference type="Gene3D" id="3.20.20.80">
    <property type="entry name" value="Glycosidases"/>
    <property type="match status" value="1"/>
</dbReference>
<name>A0AA36IES1_9DINO</name>
<dbReference type="InterPro" id="IPR050386">
    <property type="entry name" value="Glycosyl_hydrolase_5"/>
</dbReference>
<dbReference type="InterPro" id="IPR017853">
    <property type="entry name" value="GH"/>
</dbReference>
<organism evidence="3 4">
    <name type="scientific">Effrenium voratum</name>
    <dbReference type="NCBI Taxonomy" id="2562239"/>
    <lineage>
        <taxon>Eukaryota</taxon>
        <taxon>Sar</taxon>
        <taxon>Alveolata</taxon>
        <taxon>Dinophyceae</taxon>
        <taxon>Suessiales</taxon>
        <taxon>Symbiodiniaceae</taxon>
        <taxon>Effrenium</taxon>
    </lineage>
</organism>
<accession>A0AA36IES1</accession>
<evidence type="ECO:0000313" key="4">
    <source>
        <dbReference type="Proteomes" id="UP001178507"/>
    </source>
</evidence>
<evidence type="ECO:0008006" key="5">
    <source>
        <dbReference type="Google" id="ProtNLM"/>
    </source>
</evidence>
<dbReference type="GO" id="GO:0008422">
    <property type="term" value="F:beta-glucosidase activity"/>
    <property type="evidence" value="ECO:0007669"/>
    <property type="project" value="TreeGrafter"/>
</dbReference>
<protein>
    <recommendedName>
        <fullName evidence="5">Glycoside hydrolase family 5 domain-containing protein</fullName>
    </recommendedName>
</protein>
<dbReference type="EMBL" id="CAUJNA010001335">
    <property type="protein sequence ID" value="CAJ1386124.1"/>
    <property type="molecule type" value="Genomic_DNA"/>
</dbReference>
<dbReference type="Proteomes" id="UP001178507">
    <property type="component" value="Unassembled WGS sequence"/>
</dbReference>
<keyword evidence="2" id="KW-0326">Glycosidase</keyword>
<dbReference type="GO" id="GO:0009986">
    <property type="term" value="C:cell surface"/>
    <property type="evidence" value="ECO:0007669"/>
    <property type="project" value="TreeGrafter"/>
</dbReference>
<gene>
    <name evidence="3" type="ORF">EVOR1521_LOCUS12565</name>
</gene>
<evidence type="ECO:0000256" key="2">
    <source>
        <dbReference type="ARBA" id="ARBA00023295"/>
    </source>
</evidence>
<evidence type="ECO:0000313" key="3">
    <source>
        <dbReference type="EMBL" id="CAJ1386124.1"/>
    </source>
</evidence>
<keyword evidence="1" id="KW-0378">Hydrolase</keyword>
<sequence>MSESDMSDISEGALLGSEMSLERRLPYLKWVLLALLGLGGVLGHQSRRLRIDTQQVVQEYAIPPGAGVNLGGWLVLEDWFFSGSSGSLVTSSGVGQGRCLPPLVHDLEEPWPSEGVLAFRLNASKGQAETVRVFEAHRSHFLAEDDLRKIAESGITTVRLPLTWAAFADALAPLSPIYSSYDPEHESALVPDPFYLDKAALVTIRRDLVADFLRQAAEMGLQVVLDLHALPGGSQDGTYNGVWPNRPVFWSEQTQLGERTALSLVGRWVAQKMIAWVEGLDPLAKQGVAGLTLMNEPAHMNAWKDFAKEQDVLSWLADTADDFRRSSLPGQVKLYVNLIETAFSQFEHSAVPWFLTTFTHEERLTWAVADVHWYVAWSNGDCDGRTVQGGGFSCSAPLPEVQAKLHDCASSAASRLRKLFEDAQVAVTEFSAGTFHEARYACHNTQLLRAFLEEELKAFQSDQIQPFFWTWKMPFGPNFEAGWSLKYLLGLEDAELRKECDLKDLKVQF</sequence>
<dbReference type="GO" id="GO:0009251">
    <property type="term" value="P:glucan catabolic process"/>
    <property type="evidence" value="ECO:0007669"/>
    <property type="project" value="TreeGrafter"/>
</dbReference>
<dbReference type="AlphaFoldDB" id="A0AA36IES1"/>
<dbReference type="SUPFAM" id="SSF51445">
    <property type="entry name" value="(Trans)glycosidases"/>
    <property type="match status" value="1"/>
</dbReference>
<keyword evidence="4" id="KW-1185">Reference proteome</keyword>
<reference evidence="3" key="1">
    <citation type="submission" date="2023-08" db="EMBL/GenBank/DDBJ databases">
        <authorList>
            <person name="Chen Y."/>
            <person name="Shah S."/>
            <person name="Dougan E. K."/>
            <person name="Thang M."/>
            <person name="Chan C."/>
        </authorList>
    </citation>
    <scope>NUCLEOTIDE SEQUENCE</scope>
</reference>
<proteinExistence type="predicted"/>
<dbReference type="GO" id="GO:0005576">
    <property type="term" value="C:extracellular region"/>
    <property type="evidence" value="ECO:0007669"/>
    <property type="project" value="TreeGrafter"/>
</dbReference>
<dbReference type="PANTHER" id="PTHR31297:SF38">
    <property type="entry name" value="X8 DOMAIN-CONTAINING PROTEIN"/>
    <property type="match status" value="1"/>
</dbReference>
<evidence type="ECO:0000256" key="1">
    <source>
        <dbReference type="ARBA" id="ARBA00022801"/>
    </source>
</evidence>